<dbReference type="InterPro" id="IPR050597">
    <property type="entry name" value="Cytochrome_c_Oxidase_Subunit"/>
</dbReference>
<dbReference type="AlphaFoldDB" id="A0A3B0WCE9"/>
<dbReference type="Gene3D" id="1.10.760.10">
    <property type="entry name" value="Cytochrome c-like domain"/>
    <property type="match status" value="1"/>
</dbReference>
<accession>A0A3B0WCE9</accession>
<dbReference type="Pfam" id="PF00034">
    <property type="entry name" value="Cytochrom_C"/>
    <property type="match status" value="1"/>
</dbReference>
<evidence type="ECO:0000256" key="1">
    <source>
        <dbReference type="ARBA" id="ARBA00022448"/>
    </source>
</evidence>
<evidence type="ECO:0000259" key="6">
    <source>
        <dbReference type="PROSITE" id="PS51007"/>
    </source>
</evidence>
<keyword evidence="4" id="KW-0249">Electron transport</keyword>
<feature type="domain" description="Cytochrome c" evidence="6">
    <location>
        <begin position="23"/>
        <end position="102"/>
    </location>
</feature>
<name>A0A3B0WCE9_9ZZZZ</name>
<dbReference type="InterPro" id="IPR036909">
    <property type="entry name" value="Cyt_c-like_dom_sf"/>
</dbReference>
<dbReference type="InterPro" id="IPR009056">
    <property type="entry name" value="Cyt_c-like_dom"/>
</dbReference>
<evidence type="ECO:0000256" key="5">
    <source>
        <dbReference type="ARBA" id="ARBA00023004"/>
    </source>
</evidence>
<dbReference type="PANTHER" id="PTHR33751">
    <property type="entry name" value="CBB3-TYPE CYTOCHROME C OXIDASE SUBUNIT FIXP"/>
    <property type="match status" value="1"/>
</dbReference>
<evidence type="ECO:0000256" key="2">
    <source>
        <dbReference type="ARBA" id="ARBA00022617"/>
    </source>
</evidence>
<dbReference type="GO" id="GO:0020037">
    <property type="term" value="F:heme binding"/>
    <property type="evidence" value="ECO:0007669"/>
    <property type="project" value="InterPro"/>
</dbReference>
<sequence>MKKILIALTSISFIAFSASVTAGDAKAGETKFKSTCVPCHGSNAEGLVGPKLAGQSAEDIVRKLTEFRAGKQRGPMTYMMAPMAQGLTETEVHNVAAYLSNL</sequence>
<dbReference type="GO" id="GO:0046872">
    <property type="term" value="F:metal ion binding"/>
    <property type="evidence" value="ECO:0007669"/>
    <property type="project" value="UniProtKB-KW"/>
</dbReference>
<dbReference type="SUPFAM" id="SSF46626">
    <property type="entry name" value="Cytochrome c"/>
    <property type="match status" value="1"/>
</dbReference>
<keyword evidence="3" id="KW-0479">Metal-binding</keyword>
<reference evidence="7" key="1">
    <citation type="submission" date="2018-06" db="EMBL/GenBank/DDBJ databases">
        <authorList>
            <person name="Zhirakovskaya E."/>
        </authorList>
    </citation>
    <scope>NUCLEOTIDE SEQUENCE</scope>
</reference>
<dbReference type="EMBL" id="UOFC01000123">
    <property type="protein sequence ID" value="VAW47049.1"/>
    <property type="molecule type" value="Genomic_DNA"/>
</dbReference>
<gene>
    <name evidence="7" type="ORF">MNBD_GAMMA03-1218</name>
</gene>
<dbReference type="PANTHER" id="PTHR33751:SF9">
    <property type="entry name" value="CYTOCHROME C4"/>
    <property type="match status" value="1"/>
</dbReference>
<protein>
    <recommendedName>
        <fullName evidence="6">Cytochrome c domain-containing protein</fullName>
    </recommendedName>
</protein>
<dbReference type="PROSITE" id="PS51007">
    <property type="entry name" value="CYTC"/>
    <property type="match status" value="1"/>
</dbReference>
<evidence type="ECO:0000256" key="3">
    <source>
        <dbReference type="ARBA" id="ARBA00022723"/>
    </source>
</evidence>
<keyword evidence="2" id="KW-0349">Heme</keyword>
<keyword evidence="1" id="KW-0813">Transport</keyword>
<keyword evidence="5" id="KW-0408">Iron</keyword>
<evidence type="ECO:0000313" key="7">
    <source>
        <dbReference type="EMBL" id="VAW47049.1"/>
    </source>
</evidence>
<evidence type="ECO:0000256" key="4">
    <source>
        <dbReference type="ARBA" id="ARBA00022982"/>
    </source>
</evidence>
<proteinExistence type="predicted"/>
<dbReference type="GO" id="GO:0009055">
    <property type="term" value="F:electron transfer activity"/>
    <property type="evidence" value="ECO:0007669"/>
    <property type="project" value="InterPro"/>
</dbReference>
<organism evidence="7">
    <name type="scientific">hydrothermal vent metagenome</name>
    <dbReference type="NCBI Taxonomy" id="652676"/>
    <lineage>
        <taxon>unclassified sequences</taxon>
        <taxon>metagenomes</taxon>
        <taxon>ecological metagenomes</taxon>
    </lineage>
</organism>